<dbReference type="AlphaFoldDB" id="A0A939FG55"/>
<reference evidence="3" key="1">
    <citation type="submission" date="2021-03" db="EMBL/GenBank/DDBJ databases">
        <title>Streptomyces poriferae sp. nov., a novel marine sponge-derived Actinobacteria species with anti-MRSA activity.</title>
        <authorList>
            <person name="Sandoval-Powers M."/>
            <person name="Kralova S."/>
            <person name="Nguyen G.-S."/>
            <person name="Fawwal D."/>
            <person name="Degnes K."/>
            <person name="Klinkenberg G."/>
            <person name="Sletta H."/>
            <person name="Wentzel A."/>
            <person name="Liles M.R."/>
        </authorList>
    </citation>
    <scope>NUCLEOTIDE SEQUENCE</scope>
    <source>
        <strain evidence="3">DSM 41794</strain>
    </source>
</reference>
<evidence type="ECO:0000256" key="1">
    <source>
        <dbReference type="SAM" id="MobiDB-lite"/>
    </source>
</evidence>
<dbReference type="EMBL" id="JAFLRJ010000839">
    <property type="protein sequence ID" value="MBO0517769.1"/>
    <property type="molecule type" value="Genomic_DNA"/>
</dbReference>
<keyword evidence="4" id="KW-1185">Reference proteome</keyword>
<feature type="non-terminal residue" evidence="3">
    <location>
        <position position="77"/>
    </location>
</feature>
<name>A0A939FG55_9ACTN</name>
<dbReference type="InterPro" id="IPR041334">
    <property type="entry name" value="HEPN_SAV2148"/>
</dbReference>
<dbReference type="Proteomes" id="UP000664167">
    <property type="component" value="Unassembled WGS sequence"/>
</dbReference>
<evidence type="ECO:0000259" key="2">
    <source>
        <dbReference type="Pfam" id="PF18725"/>
    </source>
</evidence>
<proteinExistence type="predicted"/>
<protein>
    <recommendedName>
        <fullName evidence="2">SAV2148-like HEPN domain-containing protein</fullName>
    </recommendedName>
</protein>
<dbReference type="Pfam" id="PF18725">
    <property type="entry name" value="HEPN_SAV2148"/>
    <property type="match status" value="1"/>
</dbReference>
<sequence>GLELPPGDPGHEGGSVDGPPGAVSLARPMEIGVELEWGADAWSEVRTRAQRAGRAYIWLNLVEQRLRAVVAAVLRPI</sequence>
<comment type="caution">
    <text evidence="3">The sequence shown here is derived from an EMBL/GenBank/DDBJ whole genome shotgun (WGS) entry which is preliminary data.</text>
</comment>
<gene>
    <name evidence="3" type="ORF">J0695_39395</name>
</gene>
<evidence type="ECO:0000313" key="3">
    <source>
        <dbReference type="EMBL" id="MBO0517769.1"/>
    </source>
</evidence>
<dbReference type="RefSeq" id="WP_242553755.1">
    <property type="nucleotide sequence ID" value="NZ_JAFLRJ010000839.1"/>
</dbReference>
<feature type="non-terminal residue" evidence="3">
    <location>
        <position position="1"/>
    </location>
</feature>
<accession>A0A939FG55</accession>
<feature type="domain" description="SAV2148-like HEPN" evidence="2">
    <location>
        <begin position="22"/>
        <end position="77"/>
    </location>
</feature>
<organism evidence="3 4">
    <name type="scientific">Streptomyces beijiangensis</name>
    <dbReference type="NCBI Taxonomy" id="163361"/>
    <lineage>
        <taxon>Bacteria</taxon>
        <taxon>Bacillati</taxon>
        <taxon>Actinomycetota</taxon>
        <taxon>Actinomycetes</taxon>
        <taxon>Kitasatosporales</taxon>
        <taxon>Streptomycetaceae</taxon>
        <taxon>Streptomyces</taxon>
    </lineage>
</organism>
<evidence type="ECO:0000313" key="4">
    <source>
        <dbReference type="Proteomes" id="UP000664167"/>
    </source>
</evidence>
<feature type="region of interest" description="Disordered" evidence="1">
    <location>
        <begin position="1"/>
        <end position="23"/>
    </location>
</feature>